<comment type="caution">
    <text evidence="1">The sequence shown here is derived from an EMBL/GenBank/DDBJ whole genome shotgun (WGS) entry which is preliminary data.</text>
</comment>
<keyword evidence="2" id="KW-1185">Reference proteome</keyword>
<feature type="non-terminal residue" evidence="1">
    <location>
        <position position="1"/>
    </location>
</feature>
<evidence type="ECO:0000313" key="2">
    <source>
        <dbReference type="Proteomes" id="UP000652761"/>
    </source>
</evidence>
<reference evidence="1" key="1">
    <citation type="submission" date="2017-07" db="EMBL/GenBank/DDBJ databases">
        <title>Taro Niue Genome Assembly and Annotation.</title>
        <authorList>
            <person name="Atibalentja N."/>
            <person name="Keating K."/>
            <person name="Fields C.J."/>
        </authorList>
    </citation>
    <scope>NUCLEOTIDE SEQUENCE</scope>
    <source>
        <strain evidence="1">Niue_2</strain>
        <tissue evidence="1">Leaf</tissue>
    </source>
</reference>
<accession>A0A843V5Z3</accession>
<sequence>MYRIEIYRLLVFRKTSKGSILLLKLSLGSPKKPPKHHSSWFLVDLFRRLGSGKPSSMLQLAPGCCRWPDEAPIRQIKACKVRFFSQKHFNGNIVGRQAKISTAMAFAVKFRSVQNTDPISQHKEKGGIQDTRKNPEKCWDLGHMYRIEIYRLLAFLKTSKGSILLLKLSLGSPKKSPKHHSSWFLVDLFRRLGSGKPSSMLQLAPGCCRWPDEAPICRIKACKVRFFSQK</sequence>
<evidence type="ECO:0000313" key="1">
    <source>
        <dbReference type="EMBL" id="MQL91295.1"/>
    </source>
</evidence>
<dbReference type="EMBL" id="NMUH01001324">
    <property type="protein sequence ID" value="MQL91295.1"/>
    <property type="molecule type" value="Genomic_DNA"/>
</dbReference>
<gene>
    <name evidence="1" type="ORF">Taro_023902</name>
</gene>
<proteinExistence type="predicted"/>
<organism evidence="1 2">
    <name type="scientific">Colocasia esculenta</name>
    <name type="common">Wild taro</name>
    <name type="synonym">Arum esculentum</name>
    <dbReference type="NCBI Taxonomy" id="4460"/>
    <lineage>
        <taxon>Eukaryota</taxon>
        <taxon>Viridiplantae</taxon>
        <taxon>Streptophyta</taxon>
        <taxon>Embryophyta</taxon>
        <taxon>Tracheophyta</taxon>
        <taxon>Spermatophyta</taxon>
        <taxon>Magnoliopsida</taxon>
        <taxon>Liliopsida</taxon>
        <taxon>Araceae</taxon>
        <taxon>Aroideae</taxon>
        <taxon>Colocasieae</taxon>
        <taxon>Colocasia</taxon>
    </lineage>
</organism>
<protein>
    <submittedName>
        <fullName evidence="1">Uncharacterized protein</fullName>
    </submittedName>
</protein>
<dbReference type="Proteomes" id="UP000652761">
    <property type="component" value="Unassembled WGS sequence"/>
</dbReference>
<dbReference type="AlphaFoldDB" id="A0A843V5Z3"/>
<name>A0A843V5Z3_COLES</name>